<name>A0A2G8S155_9APHY</name>
<dbReference type="Pfam" id="PF06985">
    <property type="entry name" value="HET"/>
    <property type="match status" value="1"/>
</dbReference>
<protein>
    <submittedName>
        <fullName evidence="4">Uncharacterized protein</fullName>
    </submittedName>
</protein>
<dbReference type="STRING" id="1077348.A0A2G8S155"/>
<feature type="domain" description="DUF8212" evidence="3">
    <location>
        <begin position="250"/>
        <end position="466"/>
    </location>
</feature>
<keyword evidence="5" id="KW-1185">Reference proteome</keyword>
<sequence>MRLLDTETGRFADFPDESKVPSYAILSHTWDPQGEQTYQELRTIRPITPSGVSLSSATITPPATTTSLPPFSDDPVVSAKIRMACVNARAYGHRYIWIDSCCIDKSSSTELSEAINSMYRWYGKATVCYAFLADVSSDENTHDTASQIRRSRWFTRGWTLQELIAPRHVVFLSQEWRILGSKSSLAPLLEEVSGIERAVLTHEKQLDAVSVAARMSWASMRSTTRAEDEAYSLLGIFDINMPTLYGEGRRAFARLQEEIVRQIPDQSLFAWGNVYLYSRLTPLPAGYPSDIYASSFLFELDHKAQSFFAPSPSHFKHSGSIRAVPLEVANRSLGLLNNCYTHHPIPIPSYTVTPYGIRTDLLLLDAGFLHGSPKMRINVGRWFLAILACTLAQRDGELLARVCYMRPTSSETDLLRGGLVRRRVPSSLKTATGFGSSVPHSMVSMSIRAIQQHDNRWRQHTCYIPYLRLGHQELQTQPSRQRRWVGQCTLPEWQKAVLQLQGYVVMMETGTPLFSSDTDQYHLTLSGSNHTIMIEYQCRPVLDPDALDSDAEVALSGPDLGTAHSGSSSLRSSNIAELTVWLDVAVVPSSTSPHAFELNGVGQEARGPHEWVDFCTERFEFPEIILNISQSADNGGTRIPRVRMTRKIRLKVAIEPVTEEDPNCCSHHILVELEEHEQVEELQDSPSEIEPEPERRVEEEEKGGGSWVAKLGKRFKSRTRT</sequence>
<dbReference type="OrthoDB" id="2749026at2759"/>
<gene>
    <name evidence="4" type="ORF">GSI_10653</name>
</gene>
<dbReference type="InterPro" id="IPR010730">
    <property type="entry name" value="HET"/>
</dbReference>
<evidence type="ECO:0000259" key="3">
    <source>
        <dbReference type="Pfam" id="PF26640"/>
    </source>
</evidence>
<dbReference type="Proteomes" id="UP000230002">
    <property type="component" value="Unassembled WGS sequence"/>
</dbReference>
<proteinExistence type="predicted"/>
<dbReference type="PANTHER" id="PTHR10622">
    <property type="entry name" value="HET DOMAIN-CONTAINING PROTEIN"/>
    <property type="match status" value="1"/>
</dbReference>
<accession>A0A2G8S155</accession>
<evidence type="ECO:0000313" key="5">
    <source>
        <dbReference type="Proteomes" id="UP000230002"/>
    </source>
</evidence>
<comment type="caution">
    <text evidence="4">The sequence shown here is derived from an EMBL/GenBank/DDBJ whole genome shotgun (WGS) entry which is preliminary data.</text>
</comment>
<feature type="region of interest" description="Disordered" evidence="1">
    <location>
        <begin position="677"/>
        <end position="721"/>
    </location>
</feature>
<evidence type="ECO:0000313" key="4">
    <source>
        <dbReference type="EMBL" id="PIL27502.1"/>
    </source>
</evidence>
<organism evidence="4 5">
    <name type="scientific">Ganoderma sinense ZZ0214-1</name>
    <dbReference type="NCBI Taxonomy" id="1077348"/>
    <lineage>
        <taxon>Eukaryota</taxon>
        <taxon>Fungi</taxon>
        <taxon>Dikarya</taxon>
        <taxon>Basidiomycota</taxon>
        <taxon>Agaricomycotina</taxon>
        <taxon>Agaricomycetes</taxon>
        <taxon>Polyporales</taxon>
        <taxon>Polyporaceae</taxon>
        <taxon>Ganoderma</taxon>
    </lineage>
</organism>
<feature type="compositionally biased region" description="Basic residues" evidence="1">
    <location>
        <begin position="711"/>
        <end position="721"/>
    </location>
</feature>
<dbReference type="AlphaFoldDB" id="A0A2G8S155"/>
<dbReference type="EMBL" id="AYKW01000034">
    <property type="protein sequence ID" value="PIL27502.1"/>
    <property type="molecule type" value="Genomic_DNA"/>
</dbReference>
<feature type="compositionally biased region" description="Acidic residues" evidence="1">
    <location>
        <begin position="677"/>
        <end position="691"/>
    </location>
</feature>
<reference evidence="4 5" key="1">
    <citation type="journal article" date="2015" name="Sci. Rep.">
        <title>Chromosome-level genome map provides insights into diverse defense mechanisms in the medicinal fungus Ganoderma sinense.</title>
        <authorList>
            <person name="Zhu Y."/>
            <person name="Xu J."/>
            <person name="Sun C."/>
            <person name="Zhou S."/>
            <person name="Xu H."/>
            <person name="Nelson D.R."/>
            <person name="Qian J."/>
            <person name="Song J."/>
            <person name="Luo H."/>
            <person name="Xiang L."/>
            <person name="Li Y."/>
            <person name="Xu Z."/>
            <person name="Ji A."/>
            <person name="Wang L."/>
            <person name="Lu S."/>
            <person name="Hayward A."/>
            <person name="Sun W."/>
            <person name="Li X."/>
            <person name="Schwartz D.C."/>
            <person name="Wang Y."/>
            <person name="Chen S."/>
        </authorList>
    </citation>
    <scope>NUCLEOTIDE SEQUENCE [LARGE SCALE GENOMIC DNA]</scope>
    <source>
        <strain evidence="4 5">ZZ0214-1</strain>
    </source>
</reference>
<feature type="domain" description="Heterokaryon incompatibility" evidence="2">
    <location>
        <begin position="23"/>
        <end position="139"/>
    </location>
</feature>
<dbReference type="PANTHER" id="PTHR10622:SF10">
    <property type="entry name" value="HET DOMAIN-CONTAINING PROTEIN"/>
    <property type="match status" value="1"/>
</dbReference>
<dbReference type="InterPro" id="IPR058525">
    <property type="entry name" value="DUF8212"/>
</dbReference>
<evidence type="ECO:0000256" key="1">
    <source>
        <dbReference type="SAM" id="MobiDB-lite"/>
    </source>
</evidence>
<evidence type="ECO:0000259" key="2">
    <source>
        <dbReference type="Pfam" id="PF06985"/>
    </source>
</evidence>
<dbReference type="Pfam" id="PF26640">
    <property type="entry name" value="DUF8212"/>
    <property type="match status" value="1"/>
</dbReference>
<feature type="compositionally biased region" description="Basic and acidic residues" evidence="1">
    <location>
        <begin position="692"/>
        <end position="703"/>
    </location>
</feature>